<dbReference type="PANTHER" id="PTHR36448">
    <property type="entry name" value="BLR7373 PROTEIN"/>
    <property type="match status" value="1"/>
</dbReference>
<dbReference type="SUPFAM" id="SSF51182">
    <property type="entry name" value="RmlC-like cupins"/>
    <property type="match status" value="1"/>
</dbReference>
<protein>
    <submittedName>
        <fullName evidence="2">Cupin 2 domain-containing protein</fullName>
    </submittedName>
</protein>
<dbReference type="PIRSF" id="PIRSF019307">
    <property type="entry name" value="UCP019307"/>
    <property type="match status" value="1"/>
</dbReference>
<dbReference type="InterPro" id="IPR014500">
    <property type="entry name" value="UCP019307_cupin"/>
</dbReference>
<evidence type="ECO:0000313" key="3">
    <source>
        <dbReference type="Proteomes" id="UP000078551"/>
    </source>
</evidence>
<dbReference type="InterPro" id="IPR014710">
    <property type="entry name" value="RmlC-like_jellyroll"/>
</dbReference>
<dbReference type="EMBL" id="CP013573">
    <property type="protein sequence ID" value="ANL88611.1"/>
    <property type="molecule type" value="Genomic_DNA"/>
</dbReference>
<dbReference type="CDD" id="cd02219">
    <property type="entry name" value="cupin_YjlB-like"/>
    <property type="match status" value="1"/>
</dbReference>
<dbReference type="InterPro" id="IPR047121">
    <property type="entry name" value="YjiB-like"/>
</dbReference>
<reference evidence="2 3" key="1">
    <citation type="submission" date="2015-11" db="EMBL/GenBank/DDBJ databases">
        <title>The limits of bacterial species coexistence and the symbiotic plasmid transference in sympatric Rhizobium populations.</title>
        <authorList>
            <person name="Perez-Carrascal O.M."/>
            <person name="VanInsberghe D."/>
            <person name="Juarez S."/>
            <person name="Polz M.F."/>
            <person name="Vinuesa P."/>
            <person name="Gonzalez V."/>
        </authorList>
    </citation>
    <scope>NUCLEOTIDE SEQUENCE [LARGE SCALE GENOMIC DNA]</scope>
    <source>
        <strain evidence="2 3">N771</strain>
        <plasmid evidence="2 3">pRphaN771e</plasmid>
    </source>
</reference>
<accession>A0ABN4QT14</accession>
<dbReference type="Proteomes" id="UP000078551">
    <property type="component" value="Plasmid pRphaN771e"/>
</dbReference>
<dbReference type="InterPro" id="IPR011051">
    <property type="entry name" value="RmlC_Cupin_sf"/>
</dbReference>
<dbReference type="RefSeq" id="WP_225897144.1">
    <property type="nucleotide sequence ID" value="NZ_CP013526.1"/>
</dbReference>
<gene>
    <name evidence="2" type="ORF">AMC81_PE00365</name>
</gene>
<dbReference type="PANTHER" id="PTHR36448:SF2">
    <property type="entry name" value="CUPIN TYPE-1 DOMAIN-CONTAINING PROTEIN"/>
    <property type="match status" value="1"/>
</dbReference>
<organism evidence="2 3">
    <name type="scientific">Rhizobium phaseoli</name>
    <dbReference type="NCBI Taxonomy" id="396"/>
    <lineage>
        <taxon>Bacteria</taxon>
        <taxon>Pseudomonadati</taxon>
        <taxon>Pseudomonadota</taxon>
        <taxon>Alphaproteobacteria</taxon>
        <taxon>Hyphomicrobiales</taxon>
        <taxon>Rhizobiaceae</taxon>
        <taxon>Rhizobium/Agrobacterium group</taxon>
        <taxon>Rhizobium</taxon>
    </lineage>
</organism>
<keyword evidence="2" id="KW-0614">Plasmid</keyword>
<feature type="region of interest" description="Disordered" evidence="1">
    <location>
        <begin position="161"/>
        <end position="185"/>
    </location>
</feature>
<keyword evidence="3" id="KW-1185">Reference proteome</keyword>
<geneLocation type="plasmid" evidence="2 3">
    <name>pRphaN771e</name>
</geneLocation>
<dbReference type="GeneID" id="45961684"/>
<proteinExistence type="predicted"/>
<evidence type="ECO:0000256" key="1">
    <source>
        <dbReference type="SAM" id="MobiDB-lite"/>
    </source>
</evidence>
<evidence type="ECO:0000313" key="2">
    <source>
        <dbReference type="EMBL" id="ANL88611.1"/>
    </source>
</evidence>
<dbReference type="Gene3D" id="2.60.120.10">
    <property type="entry name" value="Jelly Rolls"/>
    <property type="match status" value="1"/>
</dbReference>
<name>A0ABN4QT14_9HYPH</name>
<sequence>MHVETIIFEPSDWVPNNQRLPVLLYKGLLDDDRRCDFEGRFAESGWTDIWTNGVFDYQHYHAGAHEVLGVARGSATLLIGGPGGQAIEVTAGDCLVLPAGTGHQNLGCTPDFQVVGAYPKGQHADIQTSAASDEMLAKIASVPIPHSDPVQGPSGFLTKTWREPPTSGRHTTARQALHSFHPRRP</sequence>